<organism evidence="1 2">
    <name type="scientific">Flavobacterium columnare</name>
    <dbReference type="NCBI Taxonomy" id="996"/>
    <lineage>
        <taxon>Bacteria</taxon>
        <taxon>Pseudomonadati</taxon>
        <taxon>Bacteroidota</taxon>
        <taxon>Flavobacteriia</taxon>
        <taxon>Flavobacteriales</taxon>
        <taxon>Flavobacteriaceae</taxon>
        <taxon>Flavobacterium</taxon>
    </lineage>
</organism>
<proteinExistence type="predicted"/>
<dbReference type="AlphaFoldDB" id="A0A246G730"/>
<comment type="caution">
    <text evidence="1">The sequence shown here is derived from an EMBL/GenBank/DDBJ whole genome shotgun (WGS) entry which is preliminary data.</text>
</comment>
<gene>
    <name evidence="1" type="ORF">BWK62_15075</name>
</gene>
<dbReference type="Proteomes" id="UP000198034">
    <property type="component" value="Unassembled WGS sequence"/>
</dbReference>
<reference evidence="1 2" key="1">
    <citation type="journal article" date="2017" name="Infect. Genet. Evol.">
        <title>Comparative genome analysis of fish pathogen Flavobacterium columnare reveals extensive sequence diversity within the species.</title>
        <authorList>
            <person name="Kayansamruaj P."/>
            <person name="Dong H.T."/>
            <person name="Hirono I."/>
            <person name="Kondo H."/>
            <person name="Senapin S."/>
            <person name="Rodkhum C."/>
        </authorList>
    </citation>
    <scope>NUCLEOTIDE SEQUENCE [LARGE SCALE GENOMIC DNA]</scope>
    <source>
        <strain evidence="1 2">1214</strain>
    </source>
</reference>
<evidence type="ECO:0008006" key="3">
    <source>
        <dbReference type="Google" id="ProtNLM"/>
    </source>
</evidence>
<name>A0A246G730_9FLAO</name>
<evidence type="ECO:0000313" key="1">
    <source>
        <dbReference type="EMBL" id="OWP74084.1"/>
    </source>
</evidence>
<sequence>MFMKYAYDSPYSFAGNSPISIIDPDGKRKRKVTITANENGEIIKTDAKLVDYSLKRKVRYETDPLSGDAVKVYDYYNTVDIEYIVKDKNNKVLTRKIVKNDSETLSHSGVSPITPEAWLILNDRIDDIPQEKNDPLKGNEKDILKEVLH</sequence>
<accession>A0A246G730</accession>
<protein>
    <recommendedName>
        <fullName evidence="3">RHS repeat-associated core domain-containing protein</fullName>
    </recommendedName>
</protein>
<dbReference type="EMBL" id="MTCY01000102">
    <property type="protein sequence ID" value="OWP74084.1"/>
    <property type="molecule type" value="Genomic_DNA"/>
</dbReference>
<evidence type="ECO:0000313" key="2">
    <source>
        <dbReference type="Proteomes" id="UP000198034"/>
    </source>
</evidence>